<organism evidence="1 2">
    <name type="scientific">Taxus chinensis</name>
    <name type="common">Chinese yew</name>
    <name type="synonym">Taxus wallichiana var. chinensis</name>
    <dbReference type="NCBI Taxonomy" id="29808"/>
    <lineage>
        <taxon>Eukaryota</taxon>
        <taxon>Viridiplantae</taxon>
        <taxon>Streptophyta</taxon>
        <taxon>Embryophyta</taxon>
        <taxon>Tracheophyta</taxon>
        <taxon>Spermatophyta</taxon>
        <taxon>Pinopsida</taxon>
        <taxon>Pinidae</taxon>
        <taxon>Conifers II</taxon>
        <taxon>Cupressales</taxon>
        <taxon>Taxaceae</taxon>
        <taxon>Taxus</taxon>
    </lineage>
</organism>
<feature type="non-terminal residue" evidence="1">
    <location>
        <position position="1"/>
    </location>
</feature>
<dbReference type="Proteomes" id="UP000824469">
    <property type="component" value="Unassembled WGS sequence"/>
</dbReference>
<name>A0AA38GWR2_TAXCH</name>
<dbReference type="AlphaFoldDB" id="A0AA38GWR2"/>
<dbReference type="OMA" id="IRVRIME"/>
<sequence length="51" mass="5693">VDELPNGWPLGLETVNIRVRIMESIREAELNSFRLATPSFSSLSSSDLDTE</sequence>
<comment type="caution">
    <text evidence="1">The sequence shown here is derived from an EMBL/GenBank/DDBJ whole genome shotgun (WGS) entry which is preliminary data.</text>
</comment>
<proteinExistence type="predicted"/>
<dbReference type="EMBL" id="JAHRHJ020000001">
    <property type="protein sequence ID" value="KAH9329608.1"/>
    <property type="molecule type" value="Genomic_DNA"/>
</dbReference>
<accession>A0AA38GWR2</accession>
<gene>
    <name evidence="1" type="ORF">KI387_001716</name>
</gene>
<keyword evidence="2" id="KW-1185">Reference proteome</keyword>
<protein>
    <submittedName>
        <fullName evidence="1">Uncharacterized protein</fullName>
    </submittedName>
</protein>
<evidence type="ECO:0000313" key="1">
    <source>
        <dbReference type="EMBL" id="KAH9329608.1"/>
    </source>
</evidence>
<reference evidence="1 2" key="1">
    <citation type="journal article" date="2021" name="Nat. Plants">
        <title>The Taxus genome provides insights into paclitaxel biosynthesis.</title>
        <authorList>
            <person name="Xiong X."/>
            <person name="Gou J."/>
            <person name="Liao Q."/>
            <person name="Li Y."/>
            <person name="Zhou Q."/>
            <person name="Bi G."/>
            <person name="Li C."/>
            <person name="Du R."/>
            <person name="Wang X."/>
            <person name="Sun T."/>
            <person name="Guo L."/>
            <person name="Liang H."/>
            <person name="Lu P."/>
            <person name="Wu Y."/>
            <person name="Zhang Z."/>
            <person name="Ro D.K."/>
            <person name="Shang Y."/>
            <person name="Huang S."/>
            <person name="Yan J."/>
        </authorList>
    </citation>
    <scope>NUCLEOTIDE SEQUENCE [LARGE SCALE GENOMIC DNA]</scope>
    <source>
        <strain evidence="1">Ta-2019</strain>
    </source>
</reference>
<feature type="non-terminal residue" evidence="1">
    <location>
        <position position="51"/>
    </location>
</feature>
<evidence type="ECO:0000313" key="2">
    <source>
        <dbReference type="Proteomes" id="UP000824469"/>
    </source>
</evidence>